<dbReference type="AlphaFoldDB" id="A0AAE9Z5J7"/>
<dbReference type="Pfam" id="PF26002">
    <property type="entry name" value="Beta-barrel_AprE"/>
    <property type="match status" value="1"/>
</dbReference>
<comment type="subcellular location">
    <subcellularLocation>
        <location evidence="1">Membrane</location>
        <topology evidence="1">Single-pass membrane protein</topology>
    </subcellularLocation>
</comment>
<keyword evidence="3" id="KW-0813">Transport</keyword>
<dbReference type="KEGG" id="tvd:SG34_000885"/>
<evidence type="ECO:0000259" key="9">
    <source>
        <dbReference type="Pfam" id="PF26002"/>
    </source>
</evidence>
<dbReference type="PRINTS" id="PR01490">
    <property type="entry name" value="RTXTOXIND"/>
</dbReference>
<evidence type="ECO:0000256" key="8">
    <source>
        <dbReference type="SAM" id="Phobius"/>
    </source>
</evidence>
<feature type="transmembrane region" description="Helical" evidence="8">
    <location>
        <begin position="32"/>
        <end position="52"/>
    </location>
</feature>
<dbReference type="InterPro" id="IPR058982">
    <property type="entry name" value="Beta-barrel_AprE"/>
</dbReference>
<keyword evidence="7" id="KW-0175">Coiled coil</keyword>
<dbReference type="Gene3D" id="2.40.30.170">
    <property type="match status" value="1"/>
</dbReference>
<keyword evidence="5 8" id="KW-1133">Transmembrane helix</keyword>
<gene>
    <name evidence="10" type="ORF">SG34_000885</name>
</gene>
<evidence type="ECO:0000313" key="10">
    <source>
        <dbReference type="EMBL" id="WDE05537.1"/>
    </source>
</evidence>
<comment type="similarity">
    <text evidence="2">Belongs to the membrane fusion protein (MFP) (TC 8.A.1) family.</text>
</comment>
<keyword evidence="4 8" id="KW-0812">Transmembrane</keyword>
<evidence type="ECO:0000256" key="6">
    <source>
        <dbReference type="ARBA" id="ARBA00023136"/>
    </source>
</evidence>
<protein>
    <submittedName>
        <fullName evidence="10">HlyD family efflux transporter periplasmic adaptor subunit</fullName>
    </submittedName>
</protein>
<feature type="coiled-coil region" evidence="7">
    <location>
        <begin position="116"/>
        <end position="168"/>
    </location>
</feature>
<dbReference type="PANTHER" id="PTHR30386:SF28">
    <property type="entry name" value="EXPORTED PROTEIN"/>
    <property type="match status" value="1"/>
</dbReference>
<dbReference type="InterPro" id="IPR006144">
    <property type="entry name" value="Secretion_HlyD_CS"/>
</dbReference>
<evidence type="ECO:0000256" key="2">
    <source>
        <dbReference type="ARBA" id="ARBA00009477"/>
    </source>
</evidence>
<accession>A0AAE9Z5J7</accession>
<dbReference type="PROSITE" id="PS00543">
    <property type="entry name" value="HLYD_FAMILY"/>
    <property type="match status" value="1"/>
</dbReference>
<reference evidence="10 11" key="2">
    <citation type="journal article" date="2022" name="Mar. Drugs">
        <title>Bioassay-Guided Fractionation Leads to the Detection of Cholic Acid Generated by the Rare Thalassomonas sp.</title>
        <authorList>
            <person name="Pheiffer F."/>
            <person name="Schneider Y.K."/>
            <person name="Hansen E.H."/>
            <person name="Andersen J.H."/>
            <person name="Isaksson J."/>
            <person name="Busche T."/>
            <person name="R C."/>
            <person name="Kalinowski J."/>
            <person name="Zyl L.V."/>
            <person name="Trindade M."/>
        </authorList>
    </citation>
    <scope>NUCLEOTIDE SEQUENCE [LARGE SCALE GENOMIC DNA]</scope>
    <source>
        <strain evidence="10 11">XOM25</strain>
    </source>
</reference>
<evidence type="ECO:0000256" key="7">
    <source>
        <dbReference type="SAM" id="Coils"/>
    </source>
</evidence>
<evidence type="ECO:0000313" key="11">
    <source>
        <dbReference type="Proteomes" id="UP000032352"/>
    </source>
</evidence>
<evidence type="ECO:0000256" key="1">
    <source>
        <dbReference type="ARBA" id="ARBA00004167"/>
    </source>
</evidence>
<keyword evidence="6 8" id="KW-0472">Membrane</keyword>
<evidence type="ECO:0000256" key="4">
    <source>
        <dbReference type="ARBA" id="ARBA00022692"/>
    </source>
</evidence>
<evidence type="ECO:0000256" key="5">
    <source>
        <dbReference type="ARBA" id="ARBA00022989"/>
    </source>
</evidence>
<dbReference type="InterPro" id="IPR050739">
    <property type="entry name" value="MFP"/>
</dbReference>
<sequence>MDNLFRPEVLEKKRHRLDGAVSLVQPPLFKSFALLMVVIVIISLVYLSIGSYTRKERVSGMLQPDSGLVKLTAPQSGIITQLLVQEGQAVKKDQPLLRITSEKHGAEGFELNQSLINQYQFQITTLEQQKSKQQTQHQLQITELENKLGNLQKRLQQLDLQKEIFDKRIAINKEIVLQVSTLAGTGYISDLELKKQKDSLLSLDQQASGIRSERLSINDQIEQIKNQLAQLPIEQAKLNNQINTQLAETKVQLATIKQQRLGELRAPSDGIVSGLLAKTGKSVLTNQSLLNILPDGSAMQAVIYVPTSAFGFINKGQQTRLRYHAFPYEKFGIYDGIISEISTSVLLPDEIDTPGLISQPSYRVVVDLAQQNINAYGKEISLRSGMMLDADIIIEERSLLQWLFDPVMSIKGQL</sequence>
<evidence type="ECO:0000256" key="3">
    <source>
        <dbReference type="ARBA" id="ARBA00022448"/>
    </source>
</evidence>
<dbReference type="SUPFAM" id="SSF51230">
    <property type="entry name" value="Single hybrid motif"/>
    <property type="match status" value="1"/>
</dbReference>
<keyword evidence="11" id="KW-1185">Reference proteome</keyword>
<organism evidence="10 11">
    <name type="scientific">Thalassomonas viridans</name>
    <dbReference type="NCBI Taxonomy" id="137584"/>
    <lineage>
        <taxon>Bacteria</taxon>
        <taxon>Pseudomonadati</taxon>
        <taxon>Pseudomonadota</taxon>
        <taxon>Gammaproteobacteria</taxon>
        <taxon>Alteromonadales</taxon>
        <taxon>Colwelliaceae</taxon>
        <taxon>Thalassomonas</taxon>
    </lineage>
</organism>
<reference evidence="10 11" key="1">
    <citation type="journal article" date="2015" name="Genome Announc.">
        <title>Draft Genome Sequences of Marine Isolates of Thalassomonas viridans and Thalassomonas actiniarum.</title>
        <authorList>
            <person name="Olonade I."/>
            <person name="van Zyl L.J."/>
            <person name="Trindade M."/>
        </authorList>
    </citation>
    <scope>NUCLEOTIDE SEQUENCE [LARGE SCALE GENOMIC DNA]</scope>
    <source>
        <strain evidence="10 11">XOM25</strain>
    </source>
</reference>
<dbReference type="RefSeq" id="WP_044839301.1">
    <property type="nucleotide sequence ID" value="NZ_CP059733.1"/>
</dbReference>
<dbReference type="GO" id="GO:0016020">
    <property type="term" value="C:membrane"/>
    <property type="evidence" value="ECO:0007669"/>
    <property type="project" value="UniProtKB-SubCell"/>
</dbReference>
<dbReference type="PANTHER" id="PTHR30386">
    <property type="entry name" value="MEMBRANE FUSION SUBUNIT OF EMRAB-TOLC MULTIDRUG EFFLUX PUMP"/>
    <property type="match status" value="1"/>
</dbReference>
<dbReference type="EMBL" id="CP059733">
    <property type="protein sequence ID" value="WDE05537.1"/>
    <property type="molecule type" value="Genomic_DNA"/>
</dbReference>
<feature type="domain" description="AprE-like beta-barrel" evidence="9">
    <location>
        <begin position="303"/>
        <end position="393"/>
    </location>
</feature>
<name>A0AAE9Z5J7_9GAMM</name>
<dbReference type="Gene3D" id="2.40.50.100">
    <property type="match status" value="1"/>
</dbReference>
<proteinExistence type="inferred from homology"/>
<feature type="coiled-coil region" evidence="7">
    <location>
        <begin position="221"/>
        <end position="259"/>
    </location>
</feature>
<dbReference type="GO" id="GO:0009306">
    <property type="term" value="P:protein secretion"/>
    <property type="evidence" value="ECO:0007669"/>
    <property type="project" value="InterPro"/>
</dbReference>
<dbReference type="Proteomes" id="UP000032352">
    <property type="component" value="Chromosome"/>
</dbReference>
<dbReference type="InterPro" id="IPR011053">
    <property type="entry name" value="Single_hybrid_motif"/>
</dbReference>